<protein>
    <submittedName>
        <fullName evidence="1">Uncharacterized protein</fullName>
    </submittedName>
</protein>
<dbReference type="KEGG" id="pfj:MYCFIDRAFT_183028"/>
<reference evidence="1 2" key="1">
    <citation type="journal article" date="2012" name="PLoS Pathog.">
        <title>Diverse lifestyles and strategies of plant pathogenesis encoded in the genomes of eighteen Dothideomycetes fungi.</title>
        <authorList>
            <person name="Ohm R.A."/>
            <person name="Feau N."/>
            <person name="Henrissat B."/>
            <person name="Schoch C.L."/>
            <person name="Horwitz B.A."/>
            <person name="Barry K.W."/>
            <person name="Condon B.J."/>
            <person name="Copeland A.C."/>
            <person name="Dhillon B."/>
            <person name="Glaser F."/>
            <person name="Hesse C.N."/>
            <person name="Kosti I."/>
            <person name="LaButti K."/>
            <person name="Lindquist E.A."/>
            <person name="Lucas S."/>
            <person name="Salamov A.A."/>
            <person name="Bradshaw R.E."/>
            <person name="Ciuffetti L."/>
            <person name="Hamelin R.C."/>
            <person name="Kema G.H.J."/>
            <person name="Lawrence C."/>
            <person name="Scott J.A."/>
            <person name="Spatafora J.W."/>
            <person name="Turgeon B.G."/>
            <person name="de Wit P.J.G.M."/>
            <person name="Zhong S."/>
            <person name="Goodwin S.B."/>
            <person name="Grigoriev I.V."/>
        </authorList>
    </citation>
    <scope>NUCLEOTIDE SEQUENCE [LARGE SCALE GENOMIC DNA]</scope>
    <source>
        <strain evidence="1 2">CIRAD86</strain>
    </source>
</reference>
<gene>
    <name evidence="1" type="ORF">MYCFIDRAFT_183028</name>
</gene>
<dbReference type="VEuPathDB" id="FungiDB:MYCFIDRAFT_183028"/>
<dbReference type="RefSeq" id="XP_007927560.1">
    <property type="nucleotide sequence ID" value="XM_007929369.1"/>
</dbReference>
<dbReference type="AlphaFoldDB" id="M3AC40"/>
<name>M3AC40_PSEFD</name>
<dbReference type="HOGENOM" id="CLU_3015216_0_0_1"/>
<organism evidence="1 2">
    <name type="scientific">Pseudocercospora fijiensis (strain CIRAD86)</name>
    <name type="common">Black leaf streak disease fungus</name>
    <name type="synonym">Mycosphaerella fijiensis</name>
    <dbReference type="NCBI Taxonomy" id="383855"/>
    <lineage>
        <taxon>Eukaryota</taxon>
        <taxon>Fungi</taxon>
        <taxon>Dikarya</taxon>
        <taxon>Ascomycota</taxon>
        <taxon>Pezizomycotina</taxon>
        <taxon>Dothideomycetes</taxon>
        <taxon>Dothideomycetidae</taxon>
        <taxon>Mycosphaerellales</taxon>
        <taxon>Mycosphaerellaceae</taxon>
        <taxon>Pseudocercospora</taxon>
    </lineage>
</organism>
<dbReference type="GeneID" id="19334650"/>
<proteinExistence type="predicted"/>
<sequence length="56" mass="6316">MEQANMQHARTSALYHTIERIMYSTARSPFGAILPAEKLEPTFALDAVPVFLQQHS</sequence>
<evidence type="ECO:0000313" key="2">
    <source>
        <dbReference type="Proteomes" id="UP000016932"/>
    </source>
</evidence>
<dbReference type="EMBL" id="KB446559">
    <property type="protein sequence ID" value="EME82131.1"/>
    <property type="molecule type" value="Genomic_DNA"/>
</dbReference>
<evidence type="ECO:0000313" key="1">
    <source>
        <dbReference type="EMBL" id="EME82131.1"/>
    </source>
</evidence>
<keyword evidence="2" id="KW-1185">Reference proteome</keyword>
<accession>M3AC40</accession>
<dbReference type="Proteomes" id="UP000016932">
    <property type="component" value="Unassembled WGS sequence"/>
</dbReference>